<name>D8QTS0_SELML</name>
<gene>
    <name evidence="2" type="ORF">SELMODRAFT_403312</name>
</gene>
<evidence type="ECO:0000313" key="2">
    <source>
        <dbReference type="EMBL" id="EFJ36698.1"/>
    </source>
</evidence>
<feature type="compositionally biased region" description="Basic and acidic residues" evidence="1">
    <location>
        <begin position="196"/>
        <end position="210"/>
    </location>
</feature>
<dbReference type="EMBL" id="GL377566">
    <property type="protein sequence ID" value="EFJ36698.1"/>
    <property type="molecule type" value="Genomic_DNA"/>
</dbReference>
<keyword evidence="3" id="KW-1185">Reference proteome</keyword>
<accession>D8QTS0</accession>
<evidence type="ECO:0000256" key="1">
    <source>
        <dbReference type="SAM" id="MobiDB-lite"/>
    </source>
</evidence>
<dbReference type="KEGG" id="smo:SELMODRAFT_403312"/>
<proteinExistence type="predicted"/>
<dbReference type="Proteomes" id="UP000001514">
    <property type="component" value="Unassembled WGS sequence"/>
</dbReference>
<feature type="compositionally biased region" description="Basic residues" evidence="1">
    <location>
        <begin position="186"/>
        <end position="195"/>
    </location>
</feature>
<protein>
    <submittedName>
        <fullName evidence="2">Uncharacterized protein</fullName>
    </submittedName>
</protein>
<sequence>MQEVLCGASTTWKPHRAVLVETDVLVSTHKVHMEAICSILWSRDVTFGIQSLDDVEDIVTRFCKGETSRIARPAFTVRSVKHFYAAVKSASDKLAKLGEVWKLFRTRSDTVTVYCNSVRSGRQHVINFDMPESVDEYLARAGVHRLLWMRKVVSICSELEVCLLREFERSLGFEVDLLVARDHRLNGKKPPRRKRQEKEKVGHSGKDCKK</sequence>
<dbReference type="InParanoid" id="D8QTS0"/>
<evidence type="ECO:0000313" key="3">
    <source>
        <dbReference type="Proteomes" id="UP000001514"/>
    </source>
</evidence>
<organism evidence="3">
    <name type="scientific">Selaginella moellendorffii</name>
    <name type="common">Spikemoss</name>
    <dbReference type="NCBI Taxonomy" id="88036"/>
    <lineage>
        <taxon>Eukaryota</taxon>
        <taxon>Viridiplantae</taxon>
        <taxon>Streptophyta</taxon>
        <taxon>Embryophyta</taxon>
        <taxon>Tracheophyta</taxon>
        <taxon>Lycopodiopsida</taxon>
        <taxon>Selaginellales</taxon>
        <taxon>Selaginellaceae</taxon>
        <taxon>Selaginella</taxon>
    </lineage>
</organism>
<dbReference type="Gramene" id="EFJ36698">
    <property type="protein sequence ID" value="EFJ36698"/>
    <property type="gene ID" value="SELMODRAFT_403312"/>
</dbReference>
<feature type="region of interest" description="Disordered" evidence="1">
    <location>
        <begin position="186"/>
        <end position="210"/>
    </location>
</feature>
<dbReference type="AlphaFoldDB" id="D8QTS0"/>
<reference evidence="2 3" key="1">
    <citation type="journal article" date="2011" name="Science">
        <title>The Selaginella genome identifies genetic changes associated with the evolution of vascular plants.</title>
        <authorList>
            <person name="Banks J.A."/>
            <person name="Nishiyama T."/>
            <person name="Hasebe M."/>
            <person name="Bowman J.L."/>
            <person name="Gribskov M."/>
            <person name="dePamphilis C."/>
            <person name="Albert V.A."/>
            <person name="Aono N."/>
            <person name="Aoyama T."/>
            <person name="Ambrose B.A."/>
            <person name="Ashton N.W."/>
            <person name="Axtell M.J."/>
            <person name="Barker E."/>
            <person name="Barker M.S."/>
            <person name="Bennetzen J.L."/>
            <person name="Bonawitz N.D."/>
            <person name="Chapple C."/>
            <person name="Cheng C."/>
            <person name="Correa L.G."/>
            <person name="Dacre M."/>
            <person name="DeBarry J."/>
            <person name="Dreyer I."/>
            <person name="Elias M."/>
            <person name="Engstrom E.M."/>
            <person name="Estelle M."/>
            <person name="Feng L."/>
            <person name="Finet C."/>
            <person name="Floyd S.K."/>
            <person name="Frommer W.B."/>
            <person name="Fujita T."/>
            <person name="Gramzow L."/>
            <person name="Gutensohn M."/>
            <person name="Harholt J."/>
            <person name="Hattori M."/>
            <person name="Heyl A."/>
            <person name="Hirai T."/>
            <person name="Hiwatashi Y."/>
            <person name="Ishikawa M."/>
            <person name="Iwata M."/>
            <person name="Karol K.G."/>
            <person name="Koehler B."/>
            <person name="Kolukisaoglu U."/>
            <person name="Kubo M."/>
            <person name="Kurata T."/>
            <person name="Lalonde S."/>
            <person name="Li K."/>
            <person name="Li Y."/>
            <person name="Litt A."/>
            <person name="Lyons E."/>
            <person name="Manning G."/>
            <person name="Maruyama T."/>
            <person name="Michael T.P."/>
            <person name="Mikami K."/>
            <person name="Miyazaki S."/>
            <person name="Morinaga S."/>
            <person name="Murata T."/>
            <person name="Mueller-Roeber B."/>
            <person name="Nelson D.R."/>
            <person name="Obara M."/>
            <person name="Oguri Y."/>
            <person name="Olmstead R.G."/>
            <person name="Onodera N."/>
            <person name="Petersen B.L."/>
            <person name="Pils B."/>
            <person name="Prigge M."/>
            <person name="Rensing S.A."/>
            <person name="Riano-Pachon D.M."/>
            <person name="Roberts A.W."/>
            <person name="Sato Y."/>
            <person name="Scheller H.V."/>
            <person name="Schulz B."/>
            <person name="Schulz C."/>
            <person name="Shakirov E.V."/>
            <person name="Shibagaki N."/>
            <person name="Shinohara N."/>
            <person name="Shippen D.E."/>
            <person name="Soerensen I."/>
            <person name="Sotooka R."/>
            <person name="Sugimoto N."/>
            <person name="Sugita M."/>
            <person name="Sumikawa N."/>
            <person name="Tanurdzic M."/>
            <person name="Theissen G."/>
            <person name="Ulvskov P."/>
            <person name="Wakazuki S."/>
            <person name="Weng J.K."/>
            <person name="Willats W.W."/>
            <person name="Wipf D."/>
            <person name="Wolf P.G."/>
            <person name="Yang L."/>
            <person name="Zimmer A.D."/>
            <person name="Zhu Q."/>
            <person name="Mitros T."/>
            <person name="Hellsten U."/>
            <person name="Loque D."/>
            <person name="Otillar R."/>
            <person name="Salamov A."/>
            <person name="Schmutz J."/>
            <person name="Shapiro H."/>
            <person name="Lindquist E."/>
            <person name="Lucas S."/>
            <person name="Rokhsar D."/>
            <person name="Grigoriev I.V."/>
        </authorList>
    </citation>
    <scope>NUCLEOTIDE SEQUENCE [LARGE SCALE GENOMIC DNA]</scope>
</reference>
<dbReference type="HOGENOM" id="CLU_1312001_0_0_1"/>